<evidence type="ECO:0000313" key="2">
    <source>
        <dbReference type="EMBL" id="MDX5038949.1"/>
    </source>
</evidence>
<evidence type="ECO:0000313" key="3">
    <source>
        <dbReference type="Proteomes" id="UP001270004"/>
    </source>
</evidence>
<proteinExistence type="predicted"/>
<organism evidence="2 3">
    <name type="scientific">Streptococcus suis</name>
    <dbReference type="NCBI Taxonomy" id="1307"/>
    <lineage>
        <taxon>Bacteria</taxon>
        <taxon>Bacillati</taxon>
        <taxon>Bacillota</taxon>
        <taxon>Bacilli</taxon>
        <taxon>Lactobacillales</taxon>
        <taxon>Streptococcaceae</taxon>
        <taxon>Streptococcus</taxon>
    </lineage>
</organism>
<dbReference type="Proteomes" id="UP001270004">
    <property type="component" value="Unassembled WGS sequence"/>
</dbReference>
<sequence length="71" mass="7282">ISHQGTATLQLNYIQEEGKLLVNTIDNVVLSDGTGVPVTTYSDTTVSTSSDVTASTSTETSSSDVSAISGE</sequence>
<evidence type="ECO:0000256" key="1">
    <source>
        <dbReference type="SAM" id="MobiDB-lite"/>
    </source>
</evidence>
<gene>
    <name evidence="2" type="ORF">SHY70_11855</name>
</gene>
<protein>
    <submittedName>
        <fullName evidence="2">Uncharacterized protein</fullName>
    </submittedName>
</protein>
<comment type="caution">
    <text evidence="2">The sequence shown here is derived from an EMBL/GenBank/DDBJ whole genome shotgun (WGS) entry which is preliminary data.</text>
</comment>
<feature type="non-terminal residue" evidence="2">
    <location>
        <position position="1"/>
    </location>
</feature>
<feature type="region of interest" description="Disordered" evidence="1">
    <location>
        <begin position="42"/>
        <end position="71"/>
    </location>
</feature>
<dbReference type="AlphaFoldDB" id="A0AAW9DJZ0"/>
<name>A0AAW9DJZ0_STRSU</name>
<reference evidence="2" key="1">
    <citation type="submission" date="2023-11" db="EMBL/GenBank/DDBJ databases">
        <title>Antimicrobial resistance in invasive Streptococcus suis isolated in Spain and the associated genetic mechanisms.</title>
        <authorList>
            <person name="Uruen C."/>
            <person name="Arenas J.A."/>
        </authorList>
    </citation>
    <scope>NUCLEOTIDE SEQUENCE</scope>
    <source>
        <strain evidence="2">Ss_70</strain>
    </source>
</reference>
<dbReference type="EMBL" id="JAWWZK010000192">
    <property type="protein sequence ID" value="MDX5038949.1"/>
    <property type="molecule type" value="Genomic_DNA"/>
</dbReference>
<accession>A0AAW9DJZ0</accession>